<sequence>MDKTLTQRINNITGQLAGVSKMMAETSPDCFKVITQLKAIKSAVSSLMEKYMASEFECCLNRNKSSEREQLKKIFAEIAKK</sequence>
<proteinExistence type="predicted"/>
<dbReference type="GO" id="GO:0045892">
    <property type="term" value="P:negative regulation of DNA-templated transcription"/>
    <property type="evidence" value="ECO:0007669"/>
    <property type="project" value="UniProtKB-ARBA"/>
</dbReference>
<dbReference type="Pfam" id="PF02583">
    <property type="entry name" value="Trns_repr_metal"/>
    <property type="match status" value="1"/>
</dbReference>
<dbReference type="PANTHER" id="PTHR33677:SF5">
    <property type="entry name" value="TRANSCRIPTIONAL REPRESSOR FRMR"/>
    <property type="match status" value="1"/>
</dbReference>
<dbReference type="InterPro" id="IPR003735">
    <property type="entry name" value="Metal_Tscrpt_repr"/>
</dbReference>
<gene>
    <name evidence="1" type="ORF">COT98_04180</name>
</gene>
<reference evidence="2" key="1">
    <citation type="submission" date="2017-09" db="EMBL/GenBank/DDBJ databases">
        <title>Depth-based differentiation of microbial function through sediment-hosted aquifers and enrichment of novel symbionts in the deep terrestrial subsurface.</title>
        <authorList>
            <person name="Probst A.J."/>
            <person name="Ladd B."/>
            <person name="Jarett J.K."/>
            <person name="Geller-Mcgrath D.E."/>
            <person name="Sieber C.M.K."/>
            <person name="Emerson J.B."/>
            <person name="Anantharaman K."/>
            <person name="Thomas B.C."/>
            <person name="Malmstrom R."/>
            <person name="Stieglmeier M."/>
            <person name="Klingl A."/>
            <person name="Woyke T."/>
            <person name="Ryan C.M."/>
            <person name="Banfield J.F."/>
        </authorList>
    </citation>
    <scope>NUCLEOTIDE SEQUENCE [LARGE SCALE GENOMIC DNA]</scope>
</reference>
<dbReference type="Gene3D" id="1.20.58.1000">
    <property type="entry name" value="Metal-sensitive repressor, helix protomer"/>
    <property type="match status" value="1"/>
</dbReference>
<dbReference type="GO" id="GO:0003677">
    <property type="term" value="F:DNA binding"/>
    <property type="evidence" value="ECO:0007669"/>
    <property type="project" value="InterPro"/>
</dbReference>
<dbReference type="EMBL" id="PFAQ01000056">
    <property type="protein sequence ID" value="PIT94349.1"/>
    <property type="molecule type" value="Genomic_DNA"/>
</dbReference>
<comment type="caution">
    <text evidence="1">The sequence shown here is derived from an EMBL/GenBank/DDBJ whole genome shotgun (WGS) entry which is preliminary data.</text>
</comment>
<evidence type="ECO:0000313" key="1">
    <source>
        <dbReference type="EMBL" id="PIT94349.1"/>
    </source>
</evidence>
<organism evidence="1 2">
    <name type="scientific">Candidatus Falkowbacteria bacterium CG10_big_fil_rev_8_21_14_0_10_39_9</name>
    <dbReference type="NCBI Taxonomy" id="1974566"/>
    <lineage>
        <taxon>Bacteria</taxon>
        <taxon>Candidatus Falkowiibacteriota</taxon>
    </lineage>
</organism>
<name>A0A2M6WNJ1_9BACT</name>
<dbReference type="AlphaFoldDB" id="A0A2M6WNJ1"/>
<evidence type="ECO:0000313" key="2">
    <source>
        <dbReference type="Proteomes" id="UP000228900"/>
    </source>
</evidence>
<dbReference type="Proteomes" id="UP000228900">
    <property type="component" value="Unassembled WGS sequence"/>
</dbReference>
<dbReference type="GO" id="GO:0046872">
    <property type="term" value="F:metal ion binding"/>
    <property type="evidence" value="ECO:0007669"/>
    <property type="project" value="InterPro"/>
</dbReference>
<evidence type="ECO:0008006" key="3">
    <source>
        <dbReference type="Google" id="ProtNLM"/>
    </source>
</evidence>
<dbReference type="PANTHER" id="PTHR33677">
    <property type="entry name" value="TRANSCRIPTIONAL REPRESSOR FRMR-RELATED"/>
    <property type="match status" value="1"/>
</dbReference>
<dbReference type="InterPro" id="IPR038390">
    <property type="entry name" value="Metal_Tscrpt_repr_sf"/>
</dbReference>
<protein>
    <recommendedName>
        <fullName evidence="3">Transcriptional regulator</fullName>
    </recommendedName>
</protein>
<accession>A0A2M6WNJ1</accession>